<dbReference type="PANTHER" id="PTHR12599:SF0">
    <property type="entry name" value="PTERIN-4-ALPHA-CARBINOLAMINE DEHYDRATASE"/>
    <property type="match status" value="1"/>
</dbReference>
<sequence>MPSLLSDGEITAALAGLPRWRRAGDALARTDEAPSFPDAIDRVRRVADIAERRDHHPDIDIRWRTVTYTLRTHSAGGITELDVELARSIEPELGRE</sequence>
<dbReference type="GO" id="GO:0008124">
    <property type="term" value="F:4-alpha-hydroxytetrahydrobiopterin dehydratase activity"/>
    <property type="evidence" value="ECO:0007669"/>
    <property type="project" value="UniProtKB-EC"/>
</dbReference>
<evidence type="ECO:0000256" key="2">
    <source>
        <dbReference type="ARBA" id="ARBA00006472"/>
    </source>
</evidence>
<protein>
    <recommendedName>
        <fullName evidence="4">Putative pterin-4-alpha-carbinolamine dehydratase</fullName>
        <ecNumber evidence="3">4.2.1.96</ecNumber>
    </recommendedName>
</protein>
<evidence type="ECO:0000313" key="6">
    <source>
        <dbReference type="EMBL" id="TXG91791.1"/>
    </source>
</evidence>
<evidence type="ECO:0000313" key="7">
    <source>
        <dbReference type="Proteomes" id="UP000471120"/>
    </source>
</evidence>
<dbReference type="PANTHER" id="PTHR12599">
    <property type="entry name" value="PTERIN-4-ALPHA-CARBINOLAMINE DEHYDRATASE"/>
    <property type="match status" value="1"/>
</dbReference>
<dbReference type="Proteomes" id="UP000471120">
    <property type="component" value="Unassembled WGS sequence"/>
</dbReference>
<dbReference type="NCBIfam" id="NF002017">
    <property type="entry name" value="PRK00823.1-2"/>
    <property type="match status" value="1"/>
</dbReference>
<evidence type="ECO:0000256" key="5">
    <source>
        <dbReference type="ARBA" id="ARBA00023239"/>
    </source>
</evidence>
<dbReference type="InterPro" id="IPR036428">
    <property type="entry name" value="PCD_sf"/>
</dbReference>
<dbReference type="EC" id="4.2.1.96" evidence="3"/>
<dbReference type="EMBL" id="QRCM01000001">
    <property type="protein sequence ID" value="TXG91791.1"/>
    <property type="molecule type" value="Genomic_DNA"/>
</dbReference>
<reference evidence="6 7" key="1">
    <citation type="submission" date="2018-07" db="EMBL/GenBank/DDBJ databases">
        <title>Genome sequence of Rhodococcus rhodnii ATCC 35071 from Rhodnius prolixus.</title>
        <authorList>
            <person name="Patel V."/>
            <person name="Vogel K.J."/>
        </authorList>
    </citation>
    <scope>NUCLEOTIDE SEQUENCE [LARGE SCALE GENOMIC DNA]</scope>
    <source>
        <strain evidence="6 7">ATCC 35071</strain>
    </source>
</reference>
<comment type="catalytic activity">
    <reaction evidence="1">
        <text>(4aS,6R)-4a-hydroxy-L-erythro-5,6,7,8-tetrahydrobiopterin = (6R)-L-erythro-6,7-dihydrobiopterin + H2O</text>
        <dbReference type="Rhea" id="RHEA:11920"/>
        <dbReference type="ChEBI" id="CHEBI:15377"/>
        <dbReference type="ChEBI" id="CHEBI:15642"/>
        <dbReference type="ChEBI" id="CHEBI:43120"/>
        <dbReference type="EC" id="4.2.1.96"/>
    </reaction>
</comment>
<keyword evidence="5 6" id="KW-0456">Lyase</keyword>
<name>A0A6P2CJ54_9NOCA</name>
<organism evidence="6 7">
    <name type="scientific">Rhodococcus rhodnii</name>
    <dbReference type="NCBI Taxonomy" id="38312"/>
    <lineage>
        <taxon>Bacteria</taxon>
        <taxon>Bacillati</taxon>
        <taxon>Actinomycetota</taxon>
        <taxon>Actinomycetes</taxon>
        <taxon>Mycobacteriales</taxon>
        <taxon>Nocardiaceae</taxon>
        <taxon>Rhodococcus</taxon>
    </lineage>
</organism>
<accession>A0A6P2CJ54</accession>
<dbReference type="InterPro" id="IPR001533">
    <property type="entry name" value="Pterin_deHydtase"/>
</dbReference>
<dbReference type="AlphaFoldDB" id="A0A6P2CJ54"/>
<dbReference type="Gene3D" id="3.30.1360.20">
    <property type="entry name" value="Transcriptional coactivator/pterin dehydratase"/>
    <property type="match status" value="1"/>
</dbReference>
<comment type="caution">
    <text evidence="6">The sequence shown here is derived from an EMBL/GenBank/DDBJ whole genome shotgun (WGS) entry which is preliminary data.</text>
</comment>
<dbReference type="Pfam" id="PF01329">
    <property type="entry name" value="Pterin_4a"/>
    <property type="match status" value="1"/>
</dbReference>
<comment type="similarity">
    <text evidence="2">Belongs to the pterin-4-alpha-carbinolamine dehydratase family.</text>
</comment>
<evidence type="ECO:0000256" key="4">
    <source>
        <dbReference type="ARBA" id="ARBA00021735"/>
    </source>
</evidence>
<gene>
    <name evidence="6" type="ORF">DW322_18395</name>
</gene>
<dbReference type="RefSeq" id="WP_040773537.1">
    <property type="nucleotide sequence ID" value="NZ_QRCM01000001.1"/>
</dbReference>
<dbReference type="SUPFAM" id="SSF55248">
    <property type="entry name" value="PCD-like"/>
    <property type="match status" value="1"/>
</dbReference>
<evidence type="ECO:0000256" key="3">
    <source>
        <dbReference type="ARBA" id="ARBA00013252"/>
    </source>
</evidence>
<dbReference type="GO" id="GO:0006729">
    <property type="term" value="P:tetrahydrobiopterin biosynthetic process"/>
    <property type="evidence" value="ECO:0007669"/>
    <property type="project" value="InterPro"/>
</dbReference>
<evidence type="ECO:0000256" key="1">
    <source>
        <dbReference type="ARBA" id="ARBA00001554"/>
    </source>
</evidence>
<proteinExistence type="inferred from homology"/>
<dbReference type="CDD" id="cd00488">
    <property type="entry name" value="PCD_DCoH"/>
    <property type="match status" value="1"/>
</dbReference>